<dbReference type="Pfam" id="PF04811">
    <property type="entry name" value="Sec23_trunk"/>
    <property type="match status" value="1"/>
</dbReference>
<accession>S8DTZ3</accession>
<dbReference type="GO" id="GO:0000149">
    <property type="term" value="F:SNARE binding"/>
    <property type="evidence" value="ECO:0007669"/>
    <property type="project" value="TreeGrafter"/>
</dbReference>
<dbReference type="InterPro" id="IPR036465">
    <property type="entry name" value="vWFA_dom_sf"/>
</dbReference>
<gene>
    <name evidence="4" type="ORF">M569_08123</name>
</gene>
<sequence length="264" mass="29120">SNDSTARRIGNCSPRYMSCSLNQIPCSADRLSKSGMQLSLLVQPLAIPCSSEDPISIIDFGDGGPVRCSRCKGYINPFMKFINLGRHFICNLCGYTNETPKYYYCNLGPDGRRRDADERPELCQGTVEFVAPNDKMMRETLTRVYFFLIDVSLHAIKTGAAAAACFAISQVISDLPVGAQTKVGIATFDSTVHFYNLSHAVQQPVMLVVPDVQDVYAPLESATIIQLAECREHLKVLLENIPIMFQNNRIADSAFGAAMKVHVL</sequence>
<dbReference type="GO" id="GO:0006886">
    <property type="term" value="P:intracellular protein transport"/>
    <property type="evidence" value="ECO:0007669"/>
    <property type="project" value="InterPro"/>
</dbReference>
<evidence type="ECO:0000259" key="2">
    <source>
        <dbReference type="Pfam" id="PF04810"/>
    </source>
</evidence>
<protein>
    <recommendedName>
        <fullName evidence="6">Zinc finger Sec23/Sec24-type domain-containing protein</fullName>
    </recommendedName>
</protein>
<dbReference type="PANTHER" id="PTHR13803:SF4">
    <property type="entry name" value="SECRETORY 24CD, ISOFORM C"/>
    <property type="match status" value="1"/>
</dbReference>
<dbReference type="OrthoDB" id="49016at2759"/>
<dbReference type="Gene3D" id="2.30.30.380">
    <property type="entry name" value="Zn-finger domain of Sec23/24"/>
    <property type="match status" value="1"/>
</dbReference>
<keyword evidence="5" id="KW-1185">Reference proteome</keyword>
<dbReference type="GO" id="GO:0008270">
    <property type="term" value="F:zinc ion binding"/>
    <property type="evidence" value="ECO:0007669"/>
    <property type="project" value="InterPro"/>
</dbReference>
<evidence type="ECO:0008006" key="6">
    <source>
        <dbReference type="Google" id="ProtNLM"/>
    </source>
</evidence>
<dbReference type="SUPFAM" id="SSF82919">
    <property type="entry name" value="Zn-finger domain of Sec23/24"/>
    <property type="match status" value="1"/>
</dbReference>
<dbReference type="Proteomes" id="UP000015453">
    <property type="component" value="Unassembled WGS sequence"/>
</dbReference>
<dbReference type="GO" id="GO:0030127">
    <property type="term" value="C:COPII vesicle coat"/>
    <property type="evidence" value="ECO:0007669"/>
    <property type="project" value="InterPro"/>
</dbReference>
<dbReference type="AlphaFoldDB" id="S8DTZ3"/>
<organism evidence="4 5">
    <name type="scientific">Genlisea aurea</name>
    <dbReference type="NCBI Taxonomy" id="192259"/>
    <lineage>
        <taxon>Eukaryota</taxon>
        <taxon>Viridiplantae</taxon>
        <taxon>Streptophyta</taxon>
        <taxon>Embryophyta</taxon>
        <taxon>Tracheophyta</taxon>
        <taxon>Spermatophyta</taxon>
        <taxon>Magnoliopsida</taxon>
        <taxon>eudicotyledons</taxon>
        <taxon>Gunneridae</taxon>
        <taxon>Pentapetalae</taxon>
        <taxon>asterids</taxon>
        <taxon>lamiids</taxon>
        <taxon>Lamiales</taxon>
        <taxon>Lentibulariaceae</taxon>
        <taxon>Genlisea</taxon>
    </lineage>
</organism>
<comment type="caution">
    <text evidence="4">The sequence shown here is derived from an EMBL/GenBank/DDBJ whole genome shotgun (WGS) entry which is preliminary data.</text>
</comment>
<dbReference type="InterPro" id="IPR006896">
    <property type="entry name" value="Sec23/24_trunk_dom"/>
</dbReference>
<dbReference type="Gene3D" id="3.40.50.410">
    <property type="entry name" value="von Willebrand factor, type A domain"/>
    <property type="match status" value="1"/>
</dbReference>
<evidence type="ECO:0000313" key="5">
    <source>
        <dbReference type="Proteomes" id="UP000015453"/>
    </source>
</evidence>
<feature type="domain" description="Zinc finger Sec23/Sec24-type" evidence="2">
    <location>
        <begin position="65"/>
        <end position="103"/>
    </location>
</feature>
<proteinExistence type="inferred from homology"/>
<dbReference type="Pfam" id="PF04810">
    <property type="entry name" value="zf-Sec23_Sec24"/>
    <property type="match status" value="1"/>
</dbReference>
<dbReference type="InterPro" id="IPR050550">
    <property type="entry name" value="SEC23_SEC24_subfamily"/>
</dbReference>
<dbReference type="InterPro" id="IPR006895">
    <property type="entry name" value="Znf_Sec23_Sec24"/>
</dbReference>
<feature type="non-terminal residue" evidence="4">
    <location>
        <position position="264"/>
    </location>
</feature>
<feature type="non-terminal residue" evidence="4">
    <location>
        <position position="1"/>
    </location>
</feature>
<dbReference type="SUPFAM" id="SSF81995">
    <property type="entry name" value="beta-sandwich domain of Sec23/24"/>
    <property type="match status" value="1"/>
</dbReference>
<comment type="similarity">
    <text evidence="1">Belongs to the SEC23/SEC24 family. SEC24 subfamily.</text>
</comment>
<dbReference type="PANTHER" id="PTHR13803">
    <property type="entry name" value="SEC24-RELATED PROTEIN"/>
    <property type="match status" value="1"/>
</dbReference>
<dbReference type="InterPro" id="IPR036174">
    <property type="entry name" value="Znf_Sec23_Sec24_sf"/>
</dbReference>
<evidence type="ECO:0000259" key="3">
    <source>
        <dbReference type="Pfam" id="PF04811"/>
    </source>
</evidence>
<dbReference type="GO" id="GO:0070971">
    <property type="term" value="C:endoplasmic reticulum exit site"/>
    <property type="evidence" value="ECO:0007669"/>
    <property type="project" value="TreeGrafter"/>
</dbReference>
<dbReference type="GO" id="GO:0090110">
    <property type="term" value="P:COPII-coated vesicle cargo loading"/>
    <property type="evidence" value="ECO:0007669"/>
    <property type="project" value="TreeGrafter"/>
</dbReference>
<evidence type="ECO:0000313" key="4">
    <source>
        <dbReference type="EMBL" id="EPS66653.1"/>
    </source>
</evidence>
<feature type="domain" description="Sec23/Sec24 trunk" evidence="3">
    <location>
        <begin position="143"/>
        <end position="261"/>
    </location>
</feature>
<dbReference type="EMBL" id="AUSU01003560">
    <property type="protein sequence ID" value="EPS66653.1"/>
    <property type="molecule type" value="Genomic_DNA"/>
</dbReference>
<reference evidence="4 5" key="1">
    <citation type="journal article" date="2013" name="BMC Genomics">
        <title>The miniature genome of a carnivorous plant Genlisea aurea contains a low number of genes and short non-coding sequences.</title>
        <authorList>
            <person name="Leushkin E.V."/>
            <person name="Sutormin R.A."/>
            <person name="Nabieva E.R."/>
            <person name="Penin A.A."/>
            <person name="Kondrashov A.S."/>
            <person name="Logacheva M.D."/>
        </authorList>
    </citation>
    <scope>NUCLEOTIDE SEQUENCE [LARGE SCALE GENOMIC DNA]</scope>
</reference>
<dbReference type="SUPFAM" id="SSF53300">
    <property type="entry name" value="vWA-like"/>
    <property type="match status" value="1"/>
</dbReference>
<name>S8DTZ3_9LAMI</name>
<evidence type="ECO:0000256" key="1">
    <source>
        <dbReference type="ARBA" id="ARBA00008334"/>
    </source>
</evidence>